<dbReference type="Gene3D" id="3.30.450.90">
    <property type="match status" value="1"/>
</dbReference>
<dbReference type="Proteomes" id="UP001559623">
    <property type="component" value="Unassembled WGS sequence"/>
</dbReference>
<protein>
    <submittedName>
        <fullName evidence="3">PilT/PilU family type 4a pilus ATPase</fullName>
    </submittedName>
</protein>
<evidence type="ECO:0000259" key="2">
    <source>
        <dbReference type="Pfam" id="PF00437"/>
    </source>
</evidence>
<sequence length="358" mass="38468">MASRLTAVLAEAIRQEASDIHLAEGQVPFLRVDGALSAWGTASLPESDRPLAARAEQDPLSAAEMEDFLGCFLTETEHAALRRERQLDFSLTAQGRRFRAHAYSQKGAWALALRLLPQRIPPLAALGVPGVLSSLLSAGDGLILVGGRTGSGKSTTLASFIEEMNRQRAAHIVTLEDPIEYEFLPKRCFISQRALGRDFLSFPAGLRSALREDPDVIFVGEIREPETVRIALQAAETGCLVLATLHTKDAAEAALRLEGMFSGEEQAQIRSQLSLVLRAVFSQRLLAAASGGRVLAAEALVAVPAVRNLIRAGKVAQLRDAILAGRAAGMQTLAQSVEELFRAGKIARATWEEALASC</sequence>
<dbReference type="CDD" id="cd01131">
    <property type="entry name" value="PilT"/>
    <property type="match status" value="1"/>
</dbReference>
<comment type="caution">
    <text evidence="3">The sequence shown here is derived from an EMBL/GenBank/DDBJ whole genome shotgun (WGS) entry which is preliminary data.</text>
</comment>
<feature type="domain" description="Bacterial type II secretion system protein E" evidence="2">
    <location>
        <begin position="132"/>
        <end position="287"/>
    </location>
</feature>
<proteinExistence type="inferred from homology"/>
<dbReference type="PANTHER" id="PTHR30486">
    <property type="entry name" value="TWITCHING MOTILITY PROTEIN PILT"/>
    <property type="match status" value="1"/>
</dbReference>
<evidence type="ECO:0000256" key="1">
    <source>
        <dbReference type="ARBA" id="ARBA00006611"/>
    </source>
</evidence>
<keyword evidence="4" id="KW-1185">Reference proteome</keyword>
<evidence type="ECO:0000313" key="3">
    <source>
        <dbReference type="EMBL" id="MEX5286046.1"/>
    </source>
</evidence>
<dbReference type="InterPro" id="IPR050921">
    <property type="entry name" value="T4SS_GSP_E_ATPase"/>
</dbReference>
<reference evidence="3 4" key="1">
    <citation type="submission" date="2023-04" db="EMBL/GenBank/DDBJ databases">
        <title>Genome Sequence of Selenomonas sputigena ATCC 33150.</title>
        <authorList>
            <person name="Miller D.P."/>
            <person name="Anvari S."/>
            <person name="Polson S.W."/>
            <person name="Macdonald M."/>
            <person name="Mcdowell J.V."/>
        </authorList>
    </citation>
    <scope>NUCLEOTIDE SEQUENCE [LARGE SCALE GENOMIC DNA]</scope>
    <source>
        <strain evidence="3 4">ATCC 33150</strain>
    </source>
</reference>
<evidence type="ECO:0000313" key="4">
    <source>
        <dbReference type="Proteomes" id="UP001559623"/>
    </source>
</evidence>
<gene>
    <name evidence="3" type="ORF">QCO44_10460</name>
</gene>
<dbReference type="InterPro" id="IPR006321">
    <property type="entry name" value="PilT/PilU"/>
</dbReference>
<comment type="similarity">
    <text evidence="1">Belongs to the GSP E family.</text>
</comment>
<organism evidence="3 4">
    <name type="scientific">Selenomonas sputigena</name>
    <dbReference type="NCBI Taxonomy" id="69823"/>
    <lineage>
        <taxon>Bacteria</taxon>
        <taxon>Bacillati</taxon>
        <taxon>Bacillota</taxon>
        <taxon>Negativicutes</taxon>
        <taxon>Selenomonadales</taxon>
        <taxon>Selenomonadaceae</taxon>
        <taxon>Selenomonas</taxon>
    </lineage>
</organism>
<dbReference type="InterPro" id="IPR001482">
    <property type="entry name" value="T2SS/T4SS_dom"/>
</dbReference>
<dbReference type="PANTHER" id="PTHR30486:SF12">
    <property type="entry name" value="TYPE IV PILUS ATPASE PILU"/>
    <property type="match status" value="1"/>
</dbReference>
<dbReference type="NCBIfam" id="TIGR01420">
    <property type="entry name" value="pilT_fam"/>
    <property type="match status" value="1"/>
</dbReference>
<dbReference type="Pfam" id="PF00437">
    <property type="entry name" value="T2SSE"/>
    <property type="match status" value="1"/>
</dbReference>
<dbReference type="Gene3D" id="3.40.50.300">
    <property type="entry name" value="P-loop containing nucleotide triphosphate hydrolases"/>
    <property type="match status" value="1"/>
</dbReference>
<dbReference type="InterPro" id="IPR027417">
    <property type="entry name" value="P-loop_NTPase"/>
</dbReference>
<dbReference type="EMBL" id="JARVLH010000007">
    <property type="protein sequence ID" value="MEX5286046.1"/>
    <property type="molecule type" value="Genomic_DNA"/>
</dbReference>
<dbReference type="SUPFAM" id="SSF52540">
    <property type="entry name" value="P-loop containing nucleoside triphosphate hydrolases"/>
    <property type="match status" value="1"/>
</dbReference>
<accession>A0ABV3X781</accession>
<name>A0ABV3X781_9FIRM</name>